<dbReference type="AlphaFoldDB" id="A0A151ZFF1"/>
<keyword evidence="1" id="KW-1133">Transmembrane helix</keyword>
<comment type="caution">
    <text evidence="2">The sequence shown here is derived from an EMBL/GenBank/DDBJ whole genome shotgun (WGS) entry which is preliminary data.</text>
</comment>
<dbReference type="InParanoid" id="A0A151ZFF1"/>
<organism evidence="2 3">
    <name type="scientific">Tieghemostelium lacteum</name>
    <name type="common">Slime mold</name>
    <name type="synonym">Dictyostelium lacteum</name>
    <dbReference type="NCBI Taxonomy" id="361077"/>
    <lineage>
        <taxon>Eukaryota</taxon>
        <taxon>Amoebozoa</taxon>
        <taxon>Evosea</taxon>
        <taxon>Eumycetozoa</taxon>
        <taxon>Dictyostelia</taxon>
        <taxon>Dictyosteliales</taxon>
        <taxon>Raperosteliaceae</taxon>
        <taxon>Tieghemostelium</taxon>
    </lineage>
</organism>
<reference evidence="2 3" key="1">
    <citation type="submission" date="2015-12" db="EMBL/GenBank/DDBJ databases">
        <title>Dictyostelia acquired genes for synthesis and detection of signals that induce cell-type specialization by lateral gene transfer from prokaryotes.</title>
        <authorList>
            <person name="Gloeckner G."/>
            <person name="Schaap P."/>
        </authorList>
    </citation>
    <scope>NUCLEOTIDE SEQUENCE [LARGE SCALE GENOMIC DNA]</scope>
    <source>
        <strain evidence="2 3">TK</strain>
    </source>
</reference>
<evidence type="ECO:0000256" key="1">
    <source>
        <dbReference type="SAM" id="Phobius"/>
    </source>
</evidence>
<sequence>MFDYDLLHGQLQTDKLDEAYFLSFMTIENGADVIKQRADELFLTILSYYTHDDDIMGLKGLGLAKVETIPGNLQAIVDSDDKAKQFYIDYSIYWIPLAILTAKELQETSYVKYFKEKYPMKIKAYQQQLVKLNNEYGDTLAKQQALLYSQALQEKHPNAYYYQECSVAGSERYFPDKLKEYLKTSNWIKSWARDVEDEIVNVEISAFKSLVDFIDPTQKISTEALQVFLGEFVYLKFQKEKKLDDTFLEKHITDTLSDLLKNSNPQATNIKEYIDYLSSVMPVMTGSAGVAHEFVALIKDLFNTDPDVLSDPTKFKTKIVNKLTNLGFTAKNLEKTSRIINCIFRVIQVSVLCLTSSNTLLIKNDEIPPLKLGVLLADCLYTTLDAASSFSKVDNYVTRRIGQYWAVSIGRGLNWVYKGLGNVVYLAFTVDMKRIFTAKFSSFVAQRLAPCMLLLSAVNSFIDYLDTKDSNPKAAYIDLSSSFLALGGGLGVLLLLYYGVTGPVGLIVAVVGLLLIGLGLIKFIFFSTSEEDKEYFRDFYIRNLIPQIGDEVIPSSSN</sequence>
<evidence type="ECO:0000313" key="2">
    <source>
        <dbReference type="EMBL" id="KYQ92639.1"/>
    </source>
</evidence>
<feature type="transmembrane region" description="Helical" evidence="1">
    <location>
        <begin position="443"/>
        <end position="462"/>
    </location>
</feature>
<keyword evidence="1" id="KW-0472">Membrane</keyword>
<accession>A0A151ZFF1</accession>
<evidence type="ECO:0000313" key="3">
    <source>
        <dbReference type="Proteomes" id="UP000076078"/>
    </source>
</evidence>
<keyword evidence="3" id="KW-1185">Reference proteome</keyword>
<keyword evidence="1" id="KW-0812">Transmembrane</keyword>
<dbReference type="Proteomes" id="UP000076078">
    <property type="component" value="Unassembled WGS sequence"/>
</dbReference>
<feature type="transmembrane region" description="Helical" evidence="1">
    <location>
        <begin position="474"/>
        <end position="498"/>
    </location>
</feature>
<feature type="transmembrane region" description="Helical" evidence="1">
    <location>
        <begin position="504"/>
        <end position="525"/>
    </location>
</feature>
<name>A0A151ZFF1_TIELA</name>
<proteinExistence type="predicted"/>
<dbReference type="EMBL" id="LODT01000029">
    <property type="protein sequence ID" value="KYQ92639.1"/>
    <property type="molecule type" value="Genomic_DNA"/>
</dbReference>
<gene>
    <name evidence="2" type="ORF">DLAC_06635</name>
</gene>
<protein>
    <submittedName>
        <fullName evidence="2">Uncharacterized protein</fullName>
    </submittedName>
</protein>